<dbReference type="EMBL" id="JACHWZ010000003">
    <property type="protein sequence ID" value="MBB3060128.1"/>
    <property type="molecule type" value="Genomic_DNA"/>
</dbReference>
<organism evidence="2 3">
    <name type="scientific">Microbulbifer rhizosphaerae</name>
    <dbReference type="NCBI Taxonomy" id="1562603"/>
    <lineage>
        <taxon>Bacteria</taxon>
        <taxon>Pseudomonadati</taxon>
        <taxon>Pseudomonadota</taxon>
        <taxon>Gammaproteobacteria</taxon>
        <taxon>Cellvibrionales</taxon>
        <taxon>Microbulbiferaceae</taxon>
        <taxon>Microbulbifer</taxon>
    </lineage>
</organism>
<reference evidence="2 3" key="1">
    <citation type="submission" date="2020-08" db="EMBL/GenBank/DDBJ databases">
        <title>Genomic Encyclopedia of Type Strains, Phase III (KMG-III): the genomes of soil and plant-associated and newly described type strains.</title>
        <authorList>
            <person name="Whitman W."/>
        </authorList>
    </citation>
    <scope>NUCLEOTIDE SEQUENCE [LARGE SCALE GENOMIC DNA]</scope>
    <source>
        <strain evidence="2 3">CECT 8799</strain>
    </source>
</reference>
<evidence type="ECO:0000313" key="3">
    <source>
        <dbReference type="Proteomes" id="UP000535937"/>
    </source>
</evidence>
<feature type="signal peptide" evidence="1">
    <location>
        <begin position="1"/>
        <end position="24"/>
    </location>
</feature>
<proteinExistence type="predicted"/>
<name>A0A7W4WAG5_9GAMM</name>
<dbReference type="Proteomes" id="UP000535937">
    <property type="component" value="Unassembled WGS sequence"/>
</dbReference>
<dbReference type="RefSeq" id="WP_183457208.1">
    <property type="nucleotide sequence ID" value="NZ_JACHWZ010000003.1"/>
</dbReference>
<accession>A0A7W4WAG5</accession>
<dbReference type="AlphaFoldDB" id="A0A7W4WAG5"/>
<protein>
    <submittedName>
        <fullName evidence="2">Uncharacterized protein</fullName>
    </submittedName>
</protein>
<comment type="caution">
    <text evidence="2">The sequence shown here is derived from an EMBL/GenBank/DDBJ whole genome shotgun (WGS) entry which is preliminary data.</text>
</comment>
<keyword evidence="1" id="KW-0732">Signal</keyword>
<evidence type="ECO:0000256" key="1">
    <source>
        <dbReference type="SAM" id="SignalP"/>
    </source>
</evidence>
<evidence type="ECO:0000313" key="2">
    <source>
        <dbReference type="EMBL" id="MBB3060128.1"/>
    </source>
</evidence>
<gene>
    <name evidence="2" type="ORF">FHS09_000941</name>
</gene>
<feature type="chain" id="PRO_5031333390" evidence="1">
    <location>
        <begin position="25"/>
        <end position="106"/>
    </location>
</feature>
<keyword evidence="3" id="KW-1185">Reference proteome</keyword>
<sequence length="106" mass="10830">MKELVFKYVFLFTFLLTSSVSAFAAQTATGLVSLWSISQTPGFSLIAVDGTANGGNSVFCAVDATAEFGSTLMSSAATAAVQGVDVTLTCSDAGQAQQLQMLSGSD</sequence>